<dbReference type="PANTHER" id="PTHR43464:SF19">
    <property type="entry name" value="UBIQUINONE BIOSYNTHESIS O-METHYLTRANSFERASE, MITOCHONDRIAL"/>
    <property type="match status" value="1"/>
</dbReference>
<keyword evidence="6" id="KW-1185">Reference proteome</keyword>
<evidence type="ECO:0000256" key="2">
    <source>
        <dbReference type="ARBA" id="ARBA00022679"/>
    </source>
</evidence>
<accession>A0A4R3JL03</accession>
<dbReference type="InterPro" id="IPR041698">
    <property type="entry name" value="Methyltransf_25"/>
</dbReference>
<reference evidence="5 6" key="1">
    <citation type="submission" date="2019-03" db="EMBL/GenBank/DDBJ databases">
        <title>Genomic Encyclopedia of Type Strains, Phase IV (KMG-IV): sequencing the most valuable type-strain genomes for metagenomic binning, comparative biology and taxonomic classification.</title>
        <authorList>
            <person name="Goeker M."/>
        </authorList>
    </citation>
    <scope>NUCLEOTIDE SEQUENCE [LARGE SCALE GENOMIC DNA]</scope>
    <source>
        <strain evidence="5 6">DSM 104836</strain>
    </source>
</reference>
<evidence type="ECO:0000256" key="3">
    <source>
        <dbReference type="ARBA" id="ARBA00022691"/>
    </source>
</evidence>
<dbReference type="EMBL" id="SLZU01000001">
    <property type="protein sequence ID" value="TCS67028.1"/>
    <property type="molecule type" value="Genomic_DNA"/>
</dbReference>
<dbReference type="GO" id="GO:0032259">
    <property type="term" value="P:methylation"/>
    <property type="evidence" value="ECO:0007669"/>
    <property type="project" value="UniProtKB-KW"/>
</dbReference>
<protein>
    <submittedName>
        <fullName evidence="5">Methyltransferase family protein</fullName>
    </submittedName>
</protein>
<sequence length="211" mass="22980">MSDRKPDAAEMARLARSVRATYERHAEAWDKTRNRSLFERRWLERTVQHVPPGGAVLDLGCGTGEPIAAWLLERGFSVTGVDFAEPMLRIASARFPGATWRLADMTTLSLGRQFDAVIGWGSFFHLTEQAQRVALPRIAGHVAKGGRLLLTVGPGAGEATGTVAGETVYHASLDVAEYTKILEAAGLECEDFVPEDPDCAGHTLLLARRKP</sequence>
<proteinExistence type="predicted"/>
<dbReference type="CDD" id="cd02440">
    <property type="entry name" value="AdoMet_MTases"/>
    <property type="match status" value="1"/>
</dbReference>
<dbReference type="InterPro" id="IPR029063">
    <property type="entry name" value="SAM-dependent_MTases_sf"/>
</dbReference>
<organism evidence="5 6">
    <name type="scientific">Primorskyibacter sedentarius</name>
    <dbReference type="NCBI Taxonomy" id="745311"/>
    <lineage>
        <taxon>Bacteria</taxon>
        <taxon>Pseudomonadati</taxon>
        <taxon>Pseudomonadota</taxon>
        <taxon>Alphaproteobacteria</taxon>
        <taxon>Rhodobacterales</taxon>
        <taxon>Roseobacteraceae</taxon>
        <taxon>Primorskyibacter</taxon>
    </lineage>
</organism>
<keyword evidence="3" id="KW-0949">S-adenosyl-L-methionine</keyword>
<keyword evidence="1 5" id="KW-0489">Methyltransferase</keyword>
<gene>
    <name evidence="5" type="ORF">EDD52_101117</name>
</gene>
<name>A0A4R3JL03_9RHOB</name>
<evidence type="ECO:0000313" key="6">
    <source>
        <dbReference type="Proteomes" id="UP000295696"/>
    </source>
</evidence>
<dbReference type="GO" id="GO:0008168">
    <property type="term" value="F:methyltransferase activity"/>
    <property type="evidence" value="ECO:0007669"/>
    <property type="project" value="UniProtKB-KW"/>
</dbReference>
<dbReference type="Proteomes" id="UP000295696">
    <property type="component" value="Unassembled WGS sequence"/>
</dbReference>
<dbReference type="SUPFAM" id="SSF53335">
    <property type="entry name" value="S-adenosyl-L-methionine-dependent methyltransferases"/>
    <property type="match status" value="1"/>
</dbReference>
<feature type="domain" description="Methyltransferase" evidence="4">
    <location>
        <begin position="56"/>
        <end position="146"/>
    </location>
</feature>
<dbReference type="Gene3D" id="3.40.50.150">
    <property type="entry name" value="Vaccinia Virus protein VP39"/>
    <property type="match status" value="1"/>
</dbReference>
<evidence type="ECO:0000313" key="5">
    <source>
        <dbReference type="EMBL" id="TCS67028.1"/>
    </source>
</evidence>
<keyword evidence="2 5" id="KW-0808">Transferase</keyword>
<dbReference type="AlphaFoldDB" id="A0A4R3JL03"/>
<dbReference type="Pfam" id="PF13649">
    <property type="entry name" value="Methyltransf_25"/>
    <property type="match status" value="1"/>
</dbReference>
<dbReference type="PANTHER" id="PTHR43464">
    <property type="entry name" value="METHYLTRANSFERASE"/>
    <property type="match status" value="1"/>
</dbReference>
<evidence type="ECO:0000259" key="4">
    <source>
        <dbReference type="Pfam" id="PF13649"/>
    </source>
</evidence>
<dbReference type="RefSeq" id="WP_207905948.1">
    <property type="nucleotide sequence ID" value="NZ_SLZU01000001.1"/>
</dbReference>
<comment type="caution">
    <text evidence="5">The sequence shown here is derived from an EMBL/GenBank/DDBJ whole genome shotgun (WGS) entry which is preliminary data.</text>
</comment>
<evidence type="ECO:0000256" key="1">
    <source>
        <dbReference type="ARBA" id="ARBA00022603"/>
    </source>
</evidence>